<feature type="compositionally biased region" description="Low complexity" evidence="1">
    <location>
        <begin position="187"/>
        <end position="196"/>
    </location>
</feature>
<keyword evidence="2" id="KW-1133">Transmembrane helix</keyword>
<evidence type="ECO:0000256" key="1">
    <source>
        <dbReference type="SAM" id="MobiDB-lite"/>
    </source>
</evidence>
<dbReference type="AlphaFoldDB" id="A0A0N7F4Y8"/>
<sequence>MTDISRPPARRSPVRLVSGLLWLVAAGLGIGSTFPVVFTRYFQSGFRIDTAYWQTRTEGLNDEPIVGTTYLGVPVVLAAVVLVGACLVALLSTRRWGAIVAGTFGTGILVDSALTWWFGMATPESEDDQSRIEVGTGLVLITVATVVALAALVLALAERARPQYAPAPYYQPPHQPTHPPMRPVQMPPHMAQQSAQQPPPQPQPQRWEPETPSYGVPVQTEAPQEPDTPAPIEPPPAPEPGTISRKLDGEDK</sequence>
<dbReference type="STRING" id="860235.AOZ06_43125"/>
<dbReference type="Proteomes" id="UP000063699">
    <property type="component" value="Chromosome"/>
</dbReference>
<reference evidence="3 4" key="1">
    <citation type="submission" date="2015-07" db="EMBL/GenBank/DDBJ databases">
        <title>Genome sequencing of Kibdelosporangium phytohabitans.</title>
        <authorList>
            <person name="Qin S."/>
            <person name="Xing K."/>
        </authorList>
    </citation>
    <scope>NUCLEOTIDE SEQUENCE [LARGE SCALE GENOMIC DNA]</scope>
    <source>
        <strain evidence="3 4">KLBMP1111</strain>
    </source>
</reference>
<evidence type="ECO:0000256" key="2">
    <source>
        <dbReference type="SAM" id="Phobius"/>
    </source>
</evidence>
<dbReference type="KEGG" id="kphy:AOZ06_43125"/>
<organism evidence="3 4">
    <name type="scientific">Kibdelosporangium phytohabitans</name>
    <dbReference type="NCBI Taxonomy" id="860235"/>
    <lineage>
        <taxon>Bacteria</taxon>
        <taxon>Bacillati</taxon>
        <taxon>Actinomycetota</taxon>
        <taxon>Actinomycetes</taxon>
        <taxon>Pseudonocardiales</taxon>
        <taxon>Pseudonocardiaceae</taxon>
        <taxon>Kibdelosporangium</taxon>
    </lineage>
</organism>
<keyword evidence="4" id="KW-1185">Reference proteome</keyword>
<evidence type="ECO:0000313" key="4">
    <source>
        <dbReference type="Proteomes" id="UP000063699"/>
    </source>
</evidence>
<protein>
    <submittedName>
        <fullName evidence="3">Uncharacterized protein</fullName>
    </submittedName>
</protein>
<dbReference type="OrthoDB" id="3698547at2"/>
<accession>A0A0N7F4Y8</accession>
<feature type="region of interest" description="Disordered" evidence="1">
    <location>
        <begin position="167"/>
        <end position="252"/>
    </location>
</feature>
<gene>
    <name evidence="3" type="ORF">AOZ06_43125</name>
</gene>
<dbReference type="RefSeq" id="WP_054294643.1">
    <property type="nucleotide sequence ID" value="NZ_CP012752.1"/>
</dbReference>
<keyword evidence="2" id="KW-0812">Transmembrane</keyword>
<feature type="transmembrane region" description="Helical" evidence="2">
    <location>
        <begin position="138"/>
        <end position="157"/>
    </location>
</feature>
<feature type="transmembrane region" description="Helical" evidence="2">
    <location>
        <begin position="20"/>
        <end position="42"/>
    </location>
</feature>
<name>A0A0N7F4Y8_9PSEU</name>
<evidence type="ECO:0000313" key="3">
    <source>
        <dbReference type="EMBL" id="ALG12751.1"/>
    </source>
</evidence>
<dbReference type="EMBL" id="CP012752">
    <property type="protein sequence ID" value="ALG12751.1"/>
    <property type="molecule type" value="Genomic_DNA"/>
</dbReference>
<feature type="compositionally biased region" description="Pro residues" evidence="1">
    <location>
        <begin position="169"/>
        <end position="186"/>
    </location>
</feature>
<feature type="compositionally biased region" description="Pro residues" evidence="1">
    <location>
        <begin position="226"/>
        <end position="239"/>
    </location>
</feature>
<feature type="transmembrane region" description="Helical" evidence="2">
    <location>
        <begin position="98"/>
        <end position="118"/>
    </location>
</feature>
<feature type="transmembrane region" description="Helical" evidence="2">
    <location>
        <begin position="70"/>
        <end position="91"/>
    </location>
</feature>
<keyword evidence="2" id="KW-0472">Membrane</keyword>
<proteinExistence type="predicted"/>